<dbReference type="Pfam" id="PF00533">
    <property type="entry name" value="BRCT"/>
    <property type="match status" value="1"/>
</dbReference>
<evidence type="ECO:0000313" key="2">
    <source>
        <dbReference type="EMBL" id="GKT30161.1"/>
    </source>
</evidence>
<dbReference type="InterPro" id="IPR010994">
    <property type="entry name" value="RuvA_2-like"/>
</dbReference>
<dbReference type="Gene3D" id="3.40.50.10190">
    <property type="entry name" value="BRCT domain"/>
    <property type="match status" value="1"/>
</dbReference>
<evidence type="ECO:0000259" key="1">
    <source>
        <dbReference type="Pfam" id="PF00533"/>
    </source>
</evidence>
<dbReference type="InterPro" id="IPR036420">
    <property type="entry name" value="BRCT_dom_sf"/>
</dbReference>
<organism evidence="2 3">
    <name type="scientific">Aduncisulcus paluster</name>
    <dbReference type="NCBI Taxonomy" id="2918883"/>
    <lineage>
        <taxon>Eukaryota</taxon>
        <taxon>Metamonada</taxon>
        <taxon>Carpediemonas-like organisms</taxon>
        <taxon>Aduncisulcus</taxon>
    </lineage>
</organism>
<comment type="caution">
    <text evidence="2">The sequence shown here is derived from an EMBL/GenBank/DDBJ whole genome shotgun (WGS) entry which is preliminary data.</text>
</comment>
<keyword evidence="3" id="KW-1185">Reference proteome</keyword>
<dbReference type="CDD" id="cd17748">
    <property type="entry name" value="BRCT_DNA_ligase_like"/>
    <property type="match status" value="1"/>
</dbReference>
<evidence type="ECO:0000313" key="3">
    <source>
        <dbReference type="Proteomes" id="UP001057375"/>
    </source>
</evidence>
<reference evidence="2" key="1">
    <citation type="submission" date="2022-03" db="EMBL/GenBank/DDBJ databases">
        <title>Draft genome sequence of Aduncisulcus paluster, a free-living microaerophilic Fornicata.</title>
        <authorList>
            <person name="Yuyama I."/>
            <person name="Kume K."/>
            <person name="Tamura T."/>
            <person name="Inagaki Y."/>
            <person name="Hashimoto T."/>
        </authorList>
    </citation>
    <scope>NUCLEOTIDE SEQUENCE</scope>
    <source>
        <strain evidence="2">NY0171</strain>
    </source>
</reference>
<keyword evidence="2" id="KW-0436">Ligase</keyword>
<dbReference type="Gene3D" id="1.10.150.20">
    <property type="entry name" value="5' to 3' exonuclease, C-terminal subdomain"/>
    <property type="match status" value="1"/>
</dbReference>
<dbReference type="EMBL" id="BQXS01001144">
    <property type="protein sequence ID" value="GKT30161.1"/>
    <property type="molecule type" value="Genomic_DNA"/>
</dbReference>
<gene>
    <name evidence="2" type="ORF">ADUPG1_001405</name>
</gene>
<dbReference type="SUPFAM" id="SSF52113">
    <property type="entry name" value="BRCT domain"/>
    <property type="match status" value="1"/>
</dbReference>
<dbReference type="Proteomes" id="UP001057375">
    <property type="component" value="Unassembled WGS sequence"/>
</dbReference>
<feature type="domain" description="BRCT" evidence="1">
    <location>
        <begin position="96"/>
        <end position="154"/>
    </location>
</feature>
<sequence>MYISKTKETDDWRFLAAFGIPDLGKADSRKLLGHFKLEDVVNVKQEQLIELHGFGDLTSHSVTKGIAAIKETILHMLGLDFNLRRTPLVSETESMESPITDMQAMARRLGAKVQTSVSGKTDFLVCGSKVGAKKIESAKAKGVEIMTEAEFMDIVNSN</sequence>
<dbReference type="GO" id="GO:0016874">
    <property type="term" value="F:ligase activity"/>
    <property type="evidence" value="ECO:0007669"/>
    <property type="project" value="UniProtKB-KW"/>
</dbReference>
<proteinExistence type="predicted"/>
<dbReference type="InterPro" id="IPR001357">
    <property type="entry name" value="BRCT_dom"/>
</dbReference>
<dbReference type="SUPFAM" id="SSF47781">
    <property type="entry name" value="RuvA domain 2-like"/>
    <property type="match status" value="1"/>
</dbReference>
<name>A0ABQ5KC93_9EUKA</name>
<accession>A0ABQ5KC93</accession>
<protein>
    <submittedName>
        <fullName evidence="2">DNA ligase</fullName>
    </submittedName>
</protein>